<comment type="similarity">
    <text evidence="1">Belongs to the short-chain dehydrogenases/reductases (SDR) family.</text>
</comment>
<dbReference type="Gene3D" id="3.40.50.720">
    <property type="entry name" value="NAD(P)-binding Rossmann-like Domain"/>
    <property type="match status" value="1"/>
</dbReference>
<proteinExistence type="inferred from homology"/>
<dbReference type="Pfam" id="PF13561">
    <property type="entry name" value="adh_short_C2"/>
    <property type="match status" value="1"/>
</dbReference>
<evidence type="ECO:0000313" key="3">
    <source>
        <dbReference type="Proteomes" id="UP000600565"/>
    </source>
</evidence>
<dbReference type="InterPro" id="IPR002347">
    <property type="entry name" value="SDR_fam"/>
</dbReference>
<dbReference type="Proteomes" id="UP000600565">
    <property type="component" value="Unassembled WGS sequence"/>
</dbReference>
<dbReference type="PANTHER" id="PTHR42879">
    <property type="entry name" value="3-OXOACYL-(ACYL-CARRIER-PROTEIN) REDUCTASE"/>
    <property type="match status" value="1"/>
</dbReference>
<dbReference type="CDD" id="cd05233">
    <property type="entry name" value="SDR_c"/>
    <property type="match status" value="1"/>
</dbReference>
<evidence type="ECO:0000313" key="2">
    <source>
        <dbReference type="EMBL" id="MBD8031821.1"/>
    </source>
</evidence>
<accession>A0ABR8XIP6</accession>
<name>A0ABR8XIP6_9BACL</name>
<dbReference type="NCBIfam" id="NF047420">
    <property type="entry name" value="EF_P_mod_YmfI"/>
    <property type="match status" value="1"/>
</dbReference>
<dbReference type="RefSeq" id="WP_191702440.1">
    <property type="nucleotide sequence ID" value="NZ_JACSPW010000001.1"/>
</dbReference>
<dbReference type="EMBL" id="JACSPW010000001">
    <property type="protein sequence ID" value="MBD8031821.1"/>
    <property type="molecule type" value="Genomic_DNA"/>
</dbReference>
<organism evidence="2 3">
    <name type="scientific">Solibacillus merdavium</name>
    <dbReference type="NCBI Taxonomy" id="2762218"/>
    <lineage>
        <taxon>Bacteria</taxon>
        <taxon>Bacillati</taxon>
        <taxon>Bacillota</taxon>
        <taxon>Bacilli</taxon>
        <taxon>Bacillales</taxon>
        <taxon>Caryophanaceae</taxon>
        <taxon>Solibacillus</taxon>
    </lineage>
</organism>
<evidence type="ECO:0000256" key="1">
    <source>
        <dbReference type="ARBA" id="ARBA00006484"/>
    </source>
</evidence>
<sequence>MKKFALVCGASGAIGQAICQQLAQDGWSLYLHYHTGHTVIDGMLQIFTEKYPNQEFMPVKADFSSDTGAEQIAAQIFSLQAIVYASGHAFYDLLENTPAEEMTKLWHVHVQNPMRTTALLANKLRANKVSYVLVIGSIWGDVGAAGEVAYSAVKGAQHSFVKAYSQEAAFSGIRVNAIAPGIINTSMNAKLNAEEREMIESQIPLQSFGEAIDIANMAAFYLSGRANYVTGQIIRVNGGWYI</sequence>
<gene>
    <name evidence="2" type="ORF">H9632_01990</name>
</gene>
<dbReference type="InterPro" id="IPR036291">
    <property type="entry name" value="NAD(P)-bd_dom_sf"/>
</dbReference>
<dbReference type="InterPro" id="IPR050259">
    <property type="entry name" value="SDR"/>
</dbReference>
<dbReference type="PANTHER" id="PTHR42879:SF2">
    <property type="entry name" value="3-OXOACYL-[ACYL-CARRIER-PROTEIN] REDUCTASE FABG"/>
    <property type="match status" value="1"/>
</dbReference>
<keyword evidence="3" id="KW-1185">Reference proteome</keyword>
<dbReference type="PRINTS" id="PR00081">
    <property type="entry name" value="GDHRDH"/>
</dbReference>
<comment type="caution">
    <text evidence="2">The sequence shown here is derived from an EMBL/GenBank/DDBJ whole genome shotgun (WGS) entry which is preliminary data.</text>
</comment>
<reference evidence="2 3" key="1">
    <citation type="submission" date="2020-08" db="EMBL/GenBank/DDBJ databases">
        <title>A Genomic Blueprint of the Chicken Gut Microbiome.</title>
        <authorList>
            <person name="Gilroy R."/>
            <person name="Ravi A."/>
            <person name="Getino M."/>
            <person name="Pursley I."/>
            <person name="Horton D.L."/>
            <person name="Alikhan N.-F."/>
            <person name="Baker D."/>
            <person name="Gharbi K."/>
            <person name="Hall N."/>
            <person name="Watson M."/>
            <person name="Adriaenssens E.M."/>
            <person name="Foster-Nyarko E."/>
            <person name="Jarju S."/>
            <person name="Secka A."/>
            <person name="Antonio M."/>
            <person name="Oren A."/>
            <person name="Chaudhuri R."/>
            <person name="La Ragione R.M."/>
            <person name="Hildebrand F."/>
            <person name="Pallen M.J."/>
        </authorList>
    </citation>
    <scope>NUCLEOTIDE SEQUENCE [LARGE SCALE GENOMIC DNA]</scope>
    <source>
        <strain evidence="2 3">Sa1YVA6</strain>
    </source>
</reference>
<dbReference type="SUPFAM" id="SSF51735">
    <property type="entry name" value="NAD(P)-binding Rossmann-fold domains"/>
    <property type="match status" value="1"/>
</dbReference>
<protein>
    <submittedName>
        <fullName evidence="2">SDR family oxidoreductase</fullName>
    </submittedName>
</protein>